<accession>A0ACB0XWF9</accession>
<evidence type="ECO:0000313" key="1">
    <source>
        <dbReference type="EMBL" id="CAK5021076.1"/>
    </source>
</evidence>
<protein>
    <submittedName>
        <fullName evidence="1">Uncharacterized protein</fullName>
    </submittedName>
</protein>
<gene>
    <name evidence="1" type="ORF">MENTE1834_LOCUS4622</name>
</gene>
<name>A0ACB0XWF9_MELEN</name>
<sequence length="57" mass="6631">MFQSFHPLSQRHLYLSLKSVLILPILLYSKLFHPTLSFQKLVSQDYLLARLAISLSN</sequence>
<proteinExistence type="predicted"/>
<dbReference type="EMBL" id="CAVMJV010000003">
    <property type="protein sequence ID" value="CAK5021076.1"/>
    <property type="molecule type" value="Genomic_DNA"/>
</dbReference>
<evidence type="ECO:0000313" key="2">
    <source>
        <dbReference type="Proteomes" id="UP001497535"/>
    </source>
</evidence>
<organism evidence="1 2">
    <name type="scientific">Meloidogyne enterolobii</name>
    <name type="common">Root-knot nematode worm</name>
    <name type="synonym">Meloidogyne mayaguensis</name>
    <dbReference type="NCBI Taxonomy" id="390850"/>
    <lineage>
        <taxon>Eukaryota</taxon>
        <taxon>Metazoa</taxon>
        <taxon>Ecdysozoa</taxon>
        <taxon>Nematoda</taxon>
        <taxon>Chromadorea</taxon>
        <taxon>Rhabditida</taxon>
        <taxon>Tylenchina</taxon>
        <taxon>Tylenchomorpha</taxon>
        <taxon>Tylenchoidea</taxon>
        <taxon>Meloidogynidae</taxon>
        <taxon>Meloidogyninae</taxon>
        <taxon>Meloidogyne</taxon>
    </lineage>
</organism>
<comment type="caution">
    <text evidence="1">The sequence shown here is derived from an EMBL/GenBank/DDBJ whole genome shotgun (WGS) entry which is preliminary data.</text>
</comment>
<keyword evidence="2" id="KW-1185">Reference proteome</keyword>
<reference evidence="1" key="1">
    <citation type="submission" date="2023-11" db="EMBL/GenBank/DDBJ databases">
        <authorList>
            <person name="Poullet M."/>
        </authorList>
    </citation>
    <scope>NUCLEOTIDE SEQUENCE</scope>
    <source>
        <strain evidence="1">E1834</strain>
    </source>
</reference>
<dbReference type="Proteomes" id="UP001497535">
    <property type="component" value="Unassembled WGS sequence"/>
</dbReference>